<reference evidence="4" key="1">
    <citation type="submission" date="2017-09" db="EMBL/GenBank/DDBJ databases">
        <authorList>
            <person name="Zhang Y."/>
            <person name="Huang X."/>
            <person name="Liu J."/>
            <person name="Lu L."/>
            <person name="Peng K."/>
        </authorList>
    </citation>
    <scope>NUCLEOTIDE SEQUENCE [LARGE SCALE GENOMIC DNA]</scope>
    <source>
        <strain evidence="4">S-XJ-1</strain>
    </source>
</reference>
<dbReference type="PANTHER" id="PTHR43767">
    <property type="entry name" value="LONG-CHAIN-FATTY-ACID--COA LIGASE"/>
    <property type="match status" value="1"/>
</dbReference>
<evidence type="ECO:0000259" key="2">
    <source>
        <dbReference type="Pfam" id="PF13193"/>
    </source>
</evidence>
<dbReference type="PANTHER" id="PTHR43767:SF11">
    <property type="entry name" value="MEDIUM-CHAIN-FATTY-ACID--COA LIGASE"/>
    <property type="match status" value="1"/>
</dbReference>
<dbReference type="InterPro" id="IPR042099">
    <property type="entry name" value="ANL_N_sf"/>
</dbReference>
<proteinExistence type="predicted"/>
<dbReference type="InterPro" id="IPR045851">
    <property type="entry name" value="AMP-bd_C_sf"/>
</dbReference>
<dbReference type="PROSITE" id="PS00455">
    <property type="entry name" value="AMP_BINDING"/>
    <property type="match status" value="1"/>
</dbReference>
<dbReference type="Pfam" id="PF13193">
    <property type="entry name" value="AMP-binding_C"/>
    <property type="match status" value="1"/>
</dbReference>
<feature type="domain" description="AMP-binding enzyme C-terminal" evidence="2">
    <location>
        <begin position="455"/>
        <end position="530"/>
    </location>
</feature>
<dbReference type="AlphaFoldDB" id="A0A2A2WPI0"/>
<dbReference type="InterPro" id="IPR000873">
    <property type="entry name" value="AMP-dep_synth/lig_dom"/>
</dbReference>
<gene>
    <name evidence="3" type="ORF">CEY15_09960</name>
</gene>
<dbReference type="InterPro" id="IPR025110">
    <property type="entry name" value="AMP-bd_C"/>
</dbReference>
<dbReference type="OrthoDB" id="9778383at2"/>
<protein>
    <submittedName>
        <fullName evidence="3">Long-chain fatty acid--CoA ligase</fullName>
    </submittedName>
</protein>
<dbReference type="InterPro" id="IPR050237">
    <property type="entry name" value="ATP-dep_AMP-bd_enzyme"/>
</dbReference>
<dbReference type="Gene3D" id="3.30.300.30">
    <property type="match status" value="1"/>
</dbReference>
<evidence type="ECO:0000313" key="3">
    <source>
        <dbReference type="EMBL" id="PAY23112.1"/>
    </source>
</evidence>
<comment type="caution">
    <text evidence="3">The sequence shown here is derived from an EMBL/GenBank/DDBJ whole genome shotgun (WGS) entry which is preliminary data.</text>
</comment>
<dbReference type="SUPFAM" id="SSF56801">
    <property type="entry name" value="Acetyl-CoA synthetase-like"/>
    <property type="match status" value="1"/>
</dbReference>
<dbReference type="Proteomes" id="UP000218810">
    <property type="component" value="Unassembled WGS sequence"/>
</dbReference>
<keyword evidence="3" id="KW-0436">Ligase</keyword>
<dbReference type="GO" id="GO:0016877">
    <property type="term" value="F:ligase activity, forming carbon-sulfur bonds"/>
    <property type="evidence" value="ECO:0007669"/>
    <property type="project" value="UniProtKB-ARBA"/>
</dbReference>
<dbReference type="Pfam" id="PF00501">
    <property type="entry name" value="AMP-binding"/>
    <property type="match status" value="1"/>
</dbReference>
<feature type="domain" description="AMP-dependent synthetase/ligase" evidence="1">
    <location>
        <begin position="42"/>
        <end position="407"/>
    </location>
</feature>
<dbReference type="RefSeq" id="WP_095718309.1">
    <property type="nucleotide sequence ID" value="NZ_NTGA01000017.1"/>
</dbReference>
<name>A0A2A2WPI0_9ACTN</name>
<dbReference type="Gene3D" id="3.40.50.12780">
    <property type="entry name" value="N-terminal domain of ligase-like"/>
    <property type="match status" value="1"/>
</dbReference>
<dbReference type="InterPro" id="IPR020845">
    <property type="entry name" value="AMP-binding_CS"/>
</dbReference>
<dbReference type="EMBL" id="NTGA01000017">
    <property type="protein sequence ID" value="PAY23112.1"/>
    <property type="molecule type" value="Genomic_DNA"/>
</dbReference>
<sequence length="556" mass="59773">MFGTMLETPLLVSRILDHAAERHSGSTVTGFVGDMVPRTSRFDVIAARAAATAHALTDLGVSEGDVVAVLSGSRPEVIESMFAIPSMGAAVLSLNVFRSRSFLLAALRDNDVSVLLVDPELLPRALDVIGDLEHAPHVVVFDDEVHGDTTALPGDAQGGQLHALEALLDGRPTTFPWPAVDERTAAALAYTSGTTGLSKAVAFTHRSIWLHSMQMCMAESAALRSGDSVLTTVPMHHVLSWGLPYAAFMTGASIITARPRPGQAMHSGRELAELLATFRPNKVATTPASLQRLLRHLENHPQPLGHLGEVLVGGSPVPEALFDAFVTRHGVTIMQAYGLTESSPIATFARADPHSSATHRRAQILGQGRFPAGVDARIVESGRVLPNDGWSVGELQLRGPWVTARYLGDDSTDRFVDGWLRTGDMATISPRGYLDVVDRVDDIIASGGELISSVELEHAVLRDDRVADAAVIGVPDERWGNRPMVLVHLKPGATATARALWDSLEGHVDLWKRPDHWAFVDDIPRTSVGKYDKRAIRSLHAEGAYRVTTISPGSAT</sequence>
<evidence type="ECO:0000313" key="4">
    <source>
        <dbReference type="Proteomes" id="UP000218810"/>
    </source>
</evidence>
<accession>A0A2A2WPI0</accession>
<keyword evidence="4" id="KW-1185">Reference proteome</keyword>
<organism evidence="3 4">
    <name type="scientific">Dietzia natronolimnaea</name>
    <dbReference type="NCBI Taxonomy" id="161920"/>
    <lineage>
        <taxon>Bacteria</taxon>
        <taxon>Bacillati</taxon>
        <taxon>Actinomycetota</taxon>
        <taxon>Actinomycetes</taxon>
        <taxon>Mycobacteriales</taxon>
        <taxon>Dietziaceae</taxon>
        <taxon>Dietzia</taxon>
    </lineage>
</organism>
<evidence type="ECO:0000259" key="1">
    <source>
        <dbReference type="Pfam" id="PF00501"/>
    </source>
</evidence>